<keyword evidence="5 7" id="KW-0808">Transferase</keyword>
<evidence type="ECO:0000256" key="7">
    <source>
        <dbReference type="HAMAP-Rule" id="MF_00090"/>
    </source>
</evidence>
<comment type="similarity">
    <text evidence="2 7">Belongs to the methyltransferase superfamily. L-isoaspartyl/D-aspartyl protein methyltransferase family.</text>
</comment>
<dbReference type="CDD" id="cd02440">
    <property type="entry name" value="AdoMet_MTases"/>
    <property type="match status" value="1"/>
</dbReference>
<keyword evidence="6 7" id="KW-0949">S-adenosyl-L-methionine</keyword>
<evidence type="ECO:0000256" key="1">
    <source>
        <dbReference type="ARBA" id="ARBA00004496"/>
    </source>
</evidence>
<evidence type="ECO:0000313" key="8">
    <source>
        <dbReference type="EMBL" id="HHS28435.1"/>
    </source>
</evidence>
<keyword evidence="4 7" id="KW-0489">Methyltransferase</keyword>
<reference evidence="8" key="1">
    <citation type="journal article" date="2020" name="mSystems">
        <title>Genome- and Community-Level Interaction Insights into Carbon Utilization and Element Cycling Functions of Hydrothermarchaeota in Hydrothermal Sediment.</title>
        <authorList>
            <person name="Zhou Z."/>
            <person name="Liu Y."/>
            <person name="Xu W."/>
            <person name="Pan J."/>
            <person name="Luo Z.H."/>
            <person name="Li M."/>
        </authorList>
    </citation>
    <scope>NUCLEOTIDE SEQUENCE [LARGE SCALE GENOMIC DNA]</scope>
    <source>
        <strain evidence="8">SpSt-767</strain>
    </source>
</reference>
<evidence type="ECO:0000256" key="3">
    <source>
        <dbReference type="ARBA" id="ARBA00022490"/>
    </source>
</evidence>
<proteinExistence type="inferred from homology"/>
<dbReference type="EC" id="2.1.1.77" evidence="7"/>
<evidence type="ECO:0000256" key="4">
    <source>
        <dbReference type="ARBA" id="ARBA00022603"/>
    </source>
</evidence>
<gene>
    <name evidence="7" type="primary">pcm</name>
    <name evidence="8" type="ORF">ENV52_01875</name>
</gene>
<comment type="caution">
    <text evidence="8">The sequence shown here is derived from an EMBL/GenBank/DDBJ whole genome shotgun (WGS) entry which is preliminary data.</text>
</comment>
<dbReference type="AlphaFoldDB" id="A0A7V6A1I6"/>
<dbReference type="Gene3D" id="3.40.50.150">
    <property type="entry name" value="Vaccinia Virus protein VP39"/>
    <property type="match status" value="1"/>
</dbReference>
<dbReference type="Pfam" id="PF01135">
    <property type="entry name" value="PCMT"/>
    <property type="match status" value="1"/>
</dbReference>
<dbReference type="GO" id="GO:0004719">
    <property type="term" value="F:protein-L-isoaspartate (D-aspartate) O-methyltransferase activity"/>
    <property type="evidence" value="ECO:0007669"/>
    <property type="project" value="UniProtKB-UniRule"/>
</dbReference>
<evidence type="ECO:0000256" key="5">
    <source>
        <dbReference type="ARBA" id="ARBA00022679"/>
    </source>
</evidence>
<dbReference type="NCBIfam" id="TIGR00080">
    <property type="entry name" value="pimt"/>
    <property type="match status" value="1"/>
</dbReference>
<evidence type="ECO:0000256" key="2">
    <source>
        <dbReference type="ARBA" id="ARBA00005369"/>
    </source>
</evidence>
<accession>A0A7V6A1I6</accession>
<dbReference type="SUPFAM" id="SSF53335">
    <property type="entry name" value="S-adenosyl-L-methionine-dependent methyltransferases"/>
    <property type="match status" value="1"/>
</dbReference>
<protein>
    <recommendedName>
        <fullName evidence="7">Protein-L-isoaspartate O-methyltransferase</fullName>
        <ecNumber evidence="7">2.1.1.77</ecNumber>
    </recommendedName>
    <alternativeName>
        <fullName evidence="7">L-isoaspartyl protein carboxyl methyltransferase</fullName>
    </alternativeName>
    <alternativeName>
        <fullName evidence="7">Protein L-isoaspartyl methyltransferase</fullName>
    </alternativeName>
    <alternativeName>
        <fullName evidence="7">Protein-beta-aspartate methyltransferase</fullName>
        <shortName evidence="7">PIMT</shortName>
    </alternativeName>
</protein>
<evidence type="ECO:0000256" key="6">
    <source>
        <dbReference type="ARBA" id="ARBA00022691"/>
    </source>
</evidence>
<sequence length="227" mass="24990">MPEVQEDSFREARQAMVETQIRRRGVLDSRVLAAMAKVPRHRFIPRHLWEQAYSDYPLPIGEEQTISQPYIVALMTEALELTGPEKVLELGTGSGYQAAILAELAAQVFTIERIPALARTAQQVLASLGYANVQVIVADGTLGWPGEAPFDAILVTAGSPQIPPPLVDQLAMGGRLVIPVGDRYSQILTRVRRTPEGLKQEYLGGCRFVKLIGRHGWQAETAEASEY</sequence>
<keyword evidence="3 7" id="KW-0963">Cytoplasm</keyword>
<dbReference type="PANTHER" id="PTHR11579:SF0">
    <property type="entry name" value="PROTEIN-L-ISOASPARTATE(D-ASPARTATE) O-METHYLTRANSFERASE"/>
    <property type="match status" value="1"/>
</dbReference>
<dbReference type="GO" id="GO:0032259">
    <property type="term" value="P:methylation"/>
    <property type="evidence" value="ECO:0007669"/>
    <property type="project" value="UniProtKB-KW"/>
</dbReference>
<dbReference type="NCBIfam" id="NF001453">
    <property type="entry name" value="PRK00312.1"/>
    <property type="match status" value="1"/>
</dbReference>
<dbReference type="GO" id="GO:0005737">
    <property type="term" value="C:cytoplasm"/>
    <property type="evidence" value="ECO:0007669"/>
    <property type="project" value="UniProtKB-SubCell"/>
</dbReference>
<dbReference type="PANTHER" id="PTHR11579">
    <property type="entry name" value="PROTEIN-L-ISOASPARTATE O-METHYLTRANSFERASE"/>
    <property type="match status" value="1"/>
</dbReference>
<dbReference type="EMBL" id="DTGR01000029">
    <property type="protein sequence ID" value="HHS28435.1"/>
    <property type="molecule type" value="Genomic_DNA"/>
</dbReference>
<feature type="active site" evidence="7">
    <location>
        <position position="67"/>
    </location>
</feature>
<dbReference type="InterPro" id="IPR029063">
    <property type="entry name" value="SAM-dependent_MTases_sf"/>
</dbReference>
<comment type="catalytic activity">
    <reaction evidence="7">
        <text>[protein]-L-isoaspartate + S-adenosyl-L-methionine = [protein]-L-isoaspartate alpha-methyl ester + S-adenosyl-L-homocysteine</text>
        <dbReference type="Rhea" id="RHEA:12705"/>
        <dbReference type="Rhea" id="RHEA-COMP:12143"/>
        <dbReference type="Rhea" id="RHEA-COMP:12144"/>
        <dbReference type="ChEBI" id="CHEBI:57856"/>
        <dbReference type="ChEBI" id="CHEBI:59789"/>
        <dbReference type="ChEBI" id="CHEBI:90596"/>
        <dbReference type="ChEBI" id="CHEBI:90598"/>
        <dbReference type="EC" id="2.1.1.77"/>
    </reaction>
</comment>
<comment type="function">
    <text evidence="7">Catalyzes the methyl esterification of L-isoaspartyl residues in peptides and proteins that result from spontaneous decomposition of normal L-aspartyl and L-asparaginyl residues. It plays a role in the repair and/or degradation of damaged proteins.</text>
</comment>
<dbReference type="GO" id="GO:0030091">
    <property type="term" value="P:protein repair"/>
    <property type="evidence" value="ECO:0007669"/>
    <property type="project" value="UniProtKB-UniRule"/>
</dbReference>
<dbReference type="HAMAP" id="MF_00090">
    <property type="entry name" value="PIMT"/>
    <property type="match status" value="1"/>
</dbReference>
<dbReference type="PROSITE" id="PS01279">
    <property type="entry name" value="PCMT"/>
    <property type="match status" value="1"/>
</dbReference>
<name>A0A7V6A1I6_9BACT</name>
<dbReference type="InterPro" id="IPR000682">
    <property type="entry name" value="PCMT"/>
</dbReference>
<comment type="subcellular location">
    <subcellularLocation>
        <location evidence="1 7">Cytoplasm</location>
    </subcellularLocation>
</comment>
<dbReference type="FunFam" id="3.40.50.150:FF:000010">
    <property type="entry name" value="Protein-L-isoaspartate O-methyltransferase"/>
    <property type="match status" value="1"/>
</dbReference>
<organism evidence="8">
    <name type="scientific">Desulfobacca acetoxidans</name>
    <dbReference type="NCBI Taxonomy" id="60893"/>
    <lineage>
        <taxon>Bacteria</taxon>
        <taxon>Pseudomonadati</taxon>
        <taxon>Thermodesulfobacteriota</taxon>
        <taxon>Desulfobaccia</taxon>
        <taxon>Desulfobaccales</taxon>
        <taxon>Desulfobaccaceae</taxon>
        <taxon>Desulfobacca</taxon>
    </lineage>
</organism>